<dbReference type="PANTHER" id="PTHR46390:SF1">
    <property type="entry name" value="MANNOSE-1-PHOSPHATE GUANYLYLTRANSFERASE"/>
    <property type="match status" value="1"/>
</dbReference>
<evidence type="ECO:0000256" key="4">
    <source>
        <dbReference type="ARBA" id="ARBA00023134"/>
    </source>
</evidence>
<evidence type="ECO:0000259" key="5">
    <source>
        <dbReference type="Pfam" id="PF00483"/>
    </source>
</evidence>
<evidence type="ECO:0000256" key="2">
    <source>
        <dbReference type="ARBA" id="ARBA00022695"/>
    </source>
</evidence>
<protein>
    <recommendedName>
        <fullName evidence="8">Nucleotidyl transferase domain-containing protein</fullName>
    </recommendedName>
</protein>
<dbReference type="EMBL" id="UINC01000729">
    <property type="protein sequence ID" value="SUZ60236.1"/>
    <property type="molecule type" value="Genomic_DNA"/>
</dbReference>
<dbReference type="SUPFAM" id="SSF159283">
    <property type="entry name" value="Guanosine diphospho-D-mannose pyrophosphorylase/mannose-6-phosphate isomerase linker domain"/>
    <property type="match status" value="1"/>
</dbReference>
<dbReference type="AlphaFoldDB" id="A0A381P000"/>
<evidence type="ECO:0000256" key="3">
    <source>
        <dbReference type="ARBA" id="ARBA00022741"/>
    </source>
</evidence>
<dbReference type="Pfam" id="PF22640">
    <property type="entry name" value="ManC_GMP_beta-helix"/>
    <property type="match status" value="1"/>
</dbReference>
<dbReference type="Gene3D" id="3.90.550.10">
    <property type="entry name" value="Spore Coat Polysaccharide Biosynthesis Protein SpsA, Chain A"/>
    <property type="match status" value="1"/>
</dbReference>
<dbReference type="SUPFAM" id="SSF53448">
    <property type="entry name" value="Nucleotide-diphospho-sugar transferases"/>
    <property type="match status" value="1"/>
</dbReference>
<dbReference type="InterPro" id="IPR049577">
    <property type="entry name" value="GMPP_N"/>
</dbReference>
<evidence type="ECO:0000313" key="7">
    <source>
        <dbReference type="EMBL" id="SUZ60236.1"/>
    </source>
</evidence>
<dbReference type="InterPro" id="IPR051161">
    <property type="entry name" value="Mannose-6P_isomerase_type2"/>
</dbReference>
<dbReference type="FunFam" id="3.90.550.10:FF:000046">
    <property type="entry name" value="Mannose-1-phosphate guanylyltransferase (GDP)"/>
    <property type="match status" value="1"/>
</dbReference>
<dbReference type="PANTHER" id="PTHR46390">
    <property type="entry name" value="MANNOSE-1-PHOSPHATE GUANYLYLTRANSFERASE"/>
    <property type="match status" value="1"/>
</dbReference>
<evidence type="ECO:0000256" key="1">
    <source>
        <dbReference type="ARBA" id="ARBA00022679"/>
    </source>
</evidence>
<name>A0A381P000_9ZZZZ</name>
<keyword evidence="2" id="KW-0548">Nucleotidyltransferase</keyword>
<keyword evidence="3" id="KW-0547">Nucleotide-binding</keyword>
<dbReference type="GO" id="GO:0009298">
    <property type="term" value="P:GDP-mannose biosynthetic process"/>
    <property type="evidence" value="ECO:0007669"/>
    <property type="project" value="TreeGrafter"/>
</dbReference>
<dbReference type="InterPro" id="IPR029044">
    <property type="entry name" value="Nucleotide-diphossugar_trans"/>
</dbReference>
<accession>A0A381P000</accession>
<evidence type="ECO:0000259" key="6">
    <source>
        <dbReference type="Pfam" id="PF22640"/>
    </source>
</evidence>
<keyword evidence="4" id="KW-0342">GTP-binding</keyword>
<evidence type="ECO:0008006" key="8">
    <source>
        <dbReference type="Google" id="ProtNLM"/>
    </source>
</evidence>
<organism evidence="7">
    <name type="scientific">marine metagenome</name>
    <dbReference type="NCBI Taxonomy" id="408172"/>
    <lineage>
        <taxon>unclassified sequences</taxon>
        <taxon>metagenomes</taxon>
        <taxon>ecological metagenomes</taxon>
    </lineage>
</organism>
<dbReference type="CDD" id="cd02509">
    <property type="entry name" value="GDP-M1P_Guanylyltransferase"/>
    <property type="match status" value="1"/>
</dbReference>
<proteinExistence type="predicted"/>
<dbReference type="GO" id="GO:0005525">
    <property type="term" value="F:GTP binding"/>
    <property type="evidence" value="ECO:0007669"/>
    <property type="project" value="UniProtKB-KW"/>
</dbReference>
<dbReference type="InterPro" id="IPR054566">
    <property type="entry name" value="ManC/GMP-like_b-helix"/>
</dbReference>
<keyword evidence="1" id="KW-0808">Transferase</keyword>
<reference evidence="7" key="1">
    <citation type="submission" date="2018-05" db="EMBL/GenBank/DDBJ databases">
        <authorList>
            <person name="Lanie J.A."/>
            <person name="Ng W.-L."/>
            <person name="Kazmierczak K.M."/>
            <person name="Andrzejewski T.M."/>
            <person name="Davidsen T.M."/>
            <person name="Wayne K.J."/>
            <person name="Tettelin H."/>
            <person name="Glass J.I."/>
            <person name="Rusch D."/>
            <person name="Podicherti R."/>
            <person name="Tsui H.-C.T."/>
            <person name="Winkler M.E."/>
        </authorList>
    </citation>
    <scope>NUCLEOTIDE SEQUENCE</scope>
</reference>
<gene>
    <name evidence="7" type="ORF">METZ01_LOCUS13090</name>
</gene>
<dbReference type="GO" id="GO:0004475">
    <property type="term" value="F:mannose-1-phosphate guanylyltransferase (GTP) activity"/>
    <property type="evidence" value="ECO:0007669"/>
    <property type="project" value="InterPro"/>
</dbReference>
<dbReference type="InterPro" id="IPR005835">
    <property type="entry name" value="NTP_transferase_dom"/>
</dbReference>
<feature type="domain" description="Nucleotidyl transferase" evidence="5">
    <location>
        <begin position="2"/>
        <end position="279"/>
    </location>
</feature>
<sequence>MKCVILAGGSGTRFWPYSRYNRPKQLLKIVGNQSMLQMTVDRLLKIKKVTDIYIITRKDLKDSVIKEVSGVKSENIIAEPSSKNTAPAIGLVGALLGLTEPDTVMGVFPADHLIVGHRAFSKAINTADRLAKKGDNLVTIGIRPTSPSTAYGYIQYDDTDEKGYLGAHRVKTFAEKPHKDLAKRFVASGDFVWNAGMFFWKVSTFLSAMDLYMPELMESLNEIAPRLQKGKSFQEQWDLIEPESIDYGLLEKANNIYGVRGDFKWNDIGSWNALYDVLTSNADNNIIRGNGKVLDGKNNLIQSNGKFTAVIGASNLVVVNTEDATLVVPRDKVEEVKELVDFLKNSGNQELT</sequence>
<dbReference type="Pfam" id="PF00483">
    <property type="entry name" value="NTP_transferase"/>
    <property type="match status" value="1"/>
</dbReference>
<feature type="domain" description="MannoseP isomerase/GMP-like beta-helix" evidence="6">
    <location>
        <begin position="293"/>
        <end position="341"/>
    </location>
</feature>